<protein>
    <recommendedName>
        <fullName evidence="1">FAR1 domain-containing protein</fullName>
    </recommendedName>
</protein>
<dbReference type="InterPro" id="IPR004330">
    <property type="entry name" value="FAR1_DNA_bnd_dom"/>
</dbReference>
<organism evidence="2 3">
    <name type="scientific">Escallonia rubra</name>
    <dbReference type="NCBI Taxonomy" id="112253"/>
    <lineage>
        <taxon>Eukaryota</taxon>
        <taxon>Viridiplantae</taxon>
        <taxon>Streptophyta</taxon>
        <taxon>Embryophyta</taxon>
        <taxon>Tracheophyta</taxon>
        <taxon>Spermatophyta</taxon>
        <taxon>Magnoliopsida</taxon>
        <taxon>eudicotyledons</taxon>
        <taxon>Gunneridae</taxon>
        <taxon>Pentapetalae</taxon>
        <taxon>asterids</taxon>
        <taxon>campanulids</taxon>
        <taxon>Escalloniales</taxon>
        <taxon>Escalloniaceae</taxon>
        <taxon>Escallonia</taxon>
    </lineage>
</organism>
<dbReference type="EMBL" id="JAVXUO010002370">
    <property type="protein sequence ID" value="KAK2973805.1"/>
    <property type="molecule type" value="Genomic_DNA"/>
</dbReference>
<dbReference type="PANTHER" id="PTHR46328">
    <property type="entry name" value="FAR-RED IMPAIRED RESPONSIVE (FAR1) FAMILY PROTEIN-RELATED"/>
    <property type="match status" value="1"/>
</dbReference>
<dbReference type="Pfam" id="PF03101">
    <property type="entry name" value="FAR1"/>
    <property type="match status" value="1"/>
</dbReference>
<feature type="non-terminal residue" evidence="2">
    <location>
        <position position="1"/>
    </location>
</feature>
<evidence type="ECO:0000259" key="1">
    <source>
        <dbReference type="Pfam" id="PF03101"/>
    </source>
</evidence>
<dbReference type="AlphaFoldDB" id="A0AA88R1P9"/>
<comment type="caution">
    <text evidence="2">The sequence shown here is derived from an EMBL/GenBank/DDBJ whole genome shotgun (WGS) entry which is preliminary data.</text>
</comment>
<name>A0AA88R1P9_9ASTE</name>
<proteinExistence type="predicted"/>
<dbReference type="PANTHER" id="PTHR46328:SF27">
    <property type="entry name" value="OS12G0287500 PROTEIN"/>
    <property type="match status" value="1"/>
</dbReference>
<dbReference type="Proteomes" id="UP001187471">
    <property type="component" value="Unassembled WGS sequence"/>
</dbReference>
<sequence>EIYYDVWGLCDDKVETRKENEGYGTFEHFNSKHIDINSFDTQEATYEFYNQYGLLNGFGTRKHNAHKIMATGAIFSRQFVCNKLLCRRSLEWVVDKFQDDHNHPLTTTLSKVIRHHSHSKYHRTDLCKSFIADLNSEGLKPSPITRVVNVMKPNE</sequence>
<keyword evidence="3" id="KW-1185">Reference proteome</keyword>
<evidence type="ECO:0000313" key="3">
    <source>
        <dbReference type="Proteomes" id="UP001187471"/>
    </source>
</evidence>
<gene>
    <name evidence="2" type="ORF">RJ640_008210</name>
</gene>
<accession>A0AA88R1P9</accession>
<reference evidence="2" key="1">
    <citation type="submission" date="2022-12" db="EMBL/GenBank/DDBJ databases">
        <title>Draft genome assemblies for two species of Escallonia (Escalloniales).</title>
        <authorList>
            <person name="Chanderbali A."/>
            <person name="Dervinis C."/>
            <person name="Anghel I."/>
            <person name="Soltis D."/>
            <person name="Soltis P."/>
            <person name="Zapata F."/>
        </authorList>
    </citation>
    <scope>NUCLEOTIDE SEQUENCE</scope>
    <source>
        <strain evidence="2">UCBG92.1500</strain>
        <tissue evidence="2">Leaf</tissue>
    </source>
</reference>
<feature type="domain" description="FAR1" evidence="1">
    <location>
        <begin position="47"/>
        <end position="83"/>
    </location>
</feature>
<evidence type="ECO:0000313" key="2">
    <source>
        <dbReference type="EMBL" id="KAK2973805.1"/>
    </source>
</evidence>